<dbReference type="EC" id="2.4.2.31" evidence="6"/>
<evidence type="ECO:0000256" key="1">
    <source>
        <dbReference type="ARBA" id="ARBA00009558"/>
    </source>
</evidence>
<feature type="region of interest" description="Disordered" evidence="7">
    <location>
        <begin position="246"/>
        <end position="268"/>
    </location>
</feature>
<dbReference type="Pfam" id="PF01129">
    <property type="entry name" value="ART"/>
    <property type="match status" value="1"/>
</dbReference>
<sequence>MKSSISTIEKPPPRLSQDLLCLGVFRALTGVHLLLFRSHCRLVVRLFWWSVSMSKMKTLPSFSESRRPPCDIFMGGTYAPFNSRGKLTFRFNKFSSCSEDESVALKFVNNGGTVYVILDAESVNIQPHSQFLGQKEHLIHPTTEFIVEGVEDNVLKWGMKSGRGSYYALTLVTLRAIRETPTVVPSLSHGGQATPRPQMLTVNLDVKTPKPLETNYDLIVIDDSTLNPSRIVTAKLDPGKSLGAIISSPDQNRMSGSNISGTKPPSSMGKNYDSIVCEIVSTAPPVKPIAIAPSAQPITTTPSAQPITNPPSAQPIAIAASAQPITTTPSAQPITTTPSAQPITTTPSAQPITTTPSAQPITVVPRAIDSVRPLSDHENSVRVHITDEENTKADQGSNWISCLLDIFCCCSR</sequence>
<accession>A0A7R9FY34</accession>
<keyword evidence="3 6" id="KW-0808">Transferase</keyword>
<comment type="similarity">
    <text evidence="1 6">Belongs to the Arg-specific ADP-ribosyltransferase family.</text>
</comment>
<protein>
    <recommendedName>
        <fullName evidence="6">NAD(P)(+)--arginine ADP-ribosyltransferase</fullName>
        <ecNumber evidence="6">2.4.2.31</ecNumber>
    </recommendedName>
    <alternativeName>
        <fullName evidence="6">Mono(ADP-ribosyl)transferase</fullName>
    </alternativeName>
</protein>
<dbReference type="GO" id="GO:0016779">
    <property type="term" value="F:nucleotidyltransferase activity"/>
    <property type="evidence" value="ECO:0007669"/>
    <property type="project" value="UniProtKB-KW"/>
</dbReference>
<comment type="catalytic activity">
    <reaction evidence="5 6">
        <text>L-arginyl-[protein] + NAD(+) = N(omega)-(ADP-D-ribosyl)-L-arginyl-[protein] + nicotinamide + H(+)</text>
        <dbReference type="Rhea" id="RHEA:19149"/>
        <dbReference type="Rhea" id="RHEA-COMP:10532"/>
        <dbReference type="Rhea" id="RHEA-COMP:15087"/>
        <dbReference type="ChEBI" id="CHEBI:15378"/>
        <dbReference type="ChEBI" id="CHEBI:17154"/>
        <dbReference type="ChEBI" id="CHEBI:29965"/>
        <dbReference type="ChEBI" id="CHEBI:57540"/>
        <dbReference type="ChEBI" id="CHEBI:142554"/>
        <dbReference type="EC" id="2.4.2.31"/>
    </reaction>
</comment>
<keyword evidence="6" id="KW-0520">NAD</keyword>
<keyword evidence="6" id="KW-0521">NADP</keyword>
<dbReference type="EMBL" id="OC001351">
    <property type="protein sequence ID" value="CAD7259712.1"/>
    <property type="molecule type" value="Genomic_DNA"/>
</dbReference>
<feature type="compositionally biased region" description="Polar residues" evidence="7">
    <location>
        <begin position="248"/>
        <end position="268"/>
    </location>
</feature>
<reference evidence="8" key="1">
    <citation type="submission" date="2020-11" db="EMBL/GenBank/DDBJ databases">
        <authorList>
            <person name="Tran Van P."/>
        </authorList>
    </citation>
    <scope>NUCLEOTIDE SEQUENCE</scope>
</reference>
<dbReference type="GO" id="GO:0106274">
    <property type="term" value="F:NAD+-protein-arginine ADP-ribosyltransferase activity"/>
    <property type="evidence" value="ECO:0007669"/>
    <property type="project" value="UniProtKB-EC"/>
</dbReference>
<feature type="region of interest" description="Disordered" evidence="7">
    <location>
        <begin position="329"/>
        <end position="356"/>
    </location>
</feature>
<evidence type="ECO:0000256" key="5">
    <source>
        <dbReference type="ARBA" id="ARBA00047597"/>
    </source>
</evidence>
<dbReference type="InterPro" id="IPR000768">
    <property type="entry name" value="ART"/>
</dbReference>
<dbReference type="SUPFAM" id="SSF56399">
    <property type="entry name" value="ADP-ribosylation"/>
    <property type="match status" value="1"/>
</dbReference>
<evidence type="ECO:0000256" key="3">
    <source>
        <dbReference type="ARBA" id="ARBA00022679"/>
    </source>
</evidence>
<keyword evidence="2 6" id="KW-0328">Glycosyltransferase</keyword>
<organism evidence="8">
    <name type="scientific">Timema shepardi</name>
    <name type="common">Walking stick</name>
    <dbReference type="NCBI Taxonomy" id="629360"/>
    <lineage>
        <taxon>Eukaryota</taxon>
        <taxon>Metazoa</taxon>
        <taxon>Ecdysozoa</taxon>
        <taxon>Arthropoda</taxon>
        <taxon>Hexapoda</taxon>
        <taxon>Insecta</taxon>
        <taxon>Pterygota</taxon>
        <taxon>Neoptera</taxon>
        <taxon>Polyneoptera</taxon>
        <taxon>Phasmatodea</taxon>
        <taxon>Timematodea</taxon>
        <taxon>Timematoidea</taxon>
        <taxon>Timematidae</taxon>
        <taxon>Timema</taxon>
    </lineage>
</organism>
<keyword evidence="4" id="KW-0548">Nucleotidyltransferase</keyword>
<gene>
    <name evidence="8" type="ORF">TSIB3V08_LOCUS3911</name>
</gene>
<proteinExistence type="inferred from homology"/>
<evidence type="ECO:0000256" key="2">
    <source>
        <dbReference type="ARBA" id="ARBA00022676"/>
    </source>
</evidence>
<evidence type="ECO:0000313" key="8">
    <source>
        <dbReference type="EMBL" id="CAD7259712.1"/>
    </source>
</evidence>
<dbReference type="AlphaFoldDB" id="A0A7R9FY34"/>
<evidence type="ECO:0000256" key="7">
    <source>
        <dbReference type="SAM" id="MobiDB-lite"/>
    </source>
</evidence>
<evidence type="ECO:0000256" key="6">
    <source>
        <dbReference type="RuleBase" id="RU361228"/>
    </source>
</evidence>
<name>A0A7R9FY34_TIMSH</name>
<evidence type="ECO:0000256" key="4">
    <source>
        <dbReference type="ARBA" id="ARBA00022695"/>
    </source>
</evidence>
<dbReference type="Gene3D" id="3.90.176.10">
    <property type="entry name" value="Toxin ADP-ribosyltransferase, Chain A, domain 1"/>
    <property type="match status" value="1"/>
</dbReference>